<name>A0A0K1EF56_CHOCO</name>
<feature type="region of interest" description="Disordered" evidence="1">
    <location>
        <begin position="1"/>
        <end position="20"/>
    </location>
</feature>
<evidence type="ECO:0000256" key="1">
    <source>
        <dbReference type="SAM" id="MobiDB-lite"/>
    </source>
</evidence>
<feature type="domain" description="SGNH hydrolase-type esterase" evidence="2">
    <location>
        <begin position="119"/>
        <end position="300"/>
    </location>
</feature>
<dbReference type="EMBL" id="CP012159">
    <property type="protein sequence ID" value="AKT39501.1"/>
    <property type="molecule type" value="Genomic_DNA"/>
</dbReference>
<feature type="compositionally biased region" description="Low complexity" evidence="1">
    <location>
        <begin position="93"/>
        <end position="105"/>
    </location>
</feature>
<dbReference type="InterPro" id="IPR053140">
    <property type="entry name" value="GDSL_Rv0518-like"/>
</dbReference>
<keyword evidence="4" id="KW-1185">Reference proteome</keyword>
<protein>
    <recommendedName>
        <fullName evidence="2">SGNH hydrolase-type esterase domain-containing protein</fullName>
    </recommendedName>
</protein>
<dbReference type="InterPro" id="IPR036514">
    <property type="entry name" value="SGNH_hydro_sf"/>
</dbReference>
<dbReference type="Pfam" id="PF13472">
    <property type="entry name" value="Lipase_GDSL_2"/>
    <property type="match status" value="1"/>
</dbReference>
<reference evidence="3 4" key="1">
    <citation type="submission" date="2015-07" db="EMBL/GenBank/DDBJ databases">
        <title>Genome analysis of myxobacterium Chondromyces crocatus Cm c5 reveals a high potential for natural compound synthesis and the genetic basis for the loss of fruiting body formation.</title>
        <authorList>
            <person name="Zaburannyi N."/>
            <person name="Bunk B."/>
            <person name="Maier J."/>
            <person name="Overmann J."/>
            <person name="Mueller R."/>
        </authorList>
    </citation>
    <scope>NUCLEOTIDE SEQUENCE [LARGE SCALE GENOMIC DNA]</scope>
    <source>
        <strain evidence="3 4">Cm c5</strain>
    </source>
</reference>
<dbReference type="PANTHER" id="PTHR43784">
    <property type="entry name" value="GDSL-LIKE LIPASE/ACYLHYDROLASE, PUTATIVE (AFU_ORTHOLOGUE AFUA_2G00820)-RELATED"/>
    <property type="match status" value="1"/>
</dbReference>
<dbReference type="GO" id="GO:0016788">
    <property type="term" value="F:hydrolase activity, acting on ester bonds"/>
    <property type="evidence" value="ECO:0007669"/>
    <property type="project" value="UniProtKB-ARBA"/>
</dbReference>
<dbReference type="OrthoDB" id="5507037at2"/>
<dbReference type="Gene3D" id="3.40.50.1110">
    <property type="entry name" value="SGNH hydrolase"/>
    <property type="match status" value="1"/>
</dbReference>
<accession>A0A0K1EF56</accession>
<dbReference type="SUPFAM" id="SSF52266">
    <property type="entry name" value="SGNH hydrolase"/>
    <property type="match status" value="1"/>
</dbReference>
<evidence type="ECO:0000313" key="4">
    <source>
        <dbReference type="Proteomes" id="UP000067626"/>
    </source>
</evidence>
<feature type="compositionally biased region" description="Basic residues" evidence="1">
    <location>
        <begin position="1"/>
        <end position="10"/>
    </location>
</feature>
<gene>
    <name evidence="3" type="ORF">CMC5_036480</name>
</gene>
<evidence type="ECO:0000259" key="2">
    <source>
        <dbReference type="Pfam" id="PF13472"/>
    </source>
</evidence>
<dbReference type="AlphaFoldDB" id="A0A0K1EF56"/>
<feature type="compositionally biased region" description="Gly residues" evidence="1">
    <location>
        <begin position="83"/>
        <end position="92"/>
    </location>
</feature>
<dbReference type="PANTHER" id="PTHR43784:SF2">
    <property type="entry name" value="GDSL-LIKE LIPASE_ACYLHYDROLASE, PUTATIVE (AFU_ORTHOLOGUE AFUA_2G00820)-RELATED"/>
    <property type="match status" value="1"/>
</dbReference>
<dbReference type="InterPro" id="IPR013830">
    <property type="entry name" value="SGNH_hydro"/>
</dbReference>
<dbReference type="KEGG" id="ccro:CMC5_036480"/>
<proteinExistence type="predicted"/>
<dbReference type="Proteomes" id="UP000067626">
    <property type="component" value="Chromosome"/>
</dbReference>
<organism evidence="3 4">
    <name type="scientific">Chondromyces crocatus</name>
    <dbReference type="NCBI Taxonomy" id="52"/>
    <lineage>
        <taxon>Bacteria</taxon>
        <taxon>Pseudomonadati</taxon>
        <taxon>Myxococcota</taxon>
        <taxon>Polyangia</taxon>
        <taxon>Polyangiales</taxon>
        <taxon>Polyangiaceae</taxon>
        <taxon>Chondromyces</taxon>
    </lineage>
</organism>
<dbReference type="STRING" id="52.CMC5_036480"/>
<feature type="region of interest" description="Disordered" evidence="1">
    <location>
        <begin position="38"/>
        <end position="109"/>
    </location>
</feature>
<sequence>MRDSRRHAGQKRACQEPGGGWSFLWPLAPAALALGCTANRADTGGAPDAATPSSMSGPNAPSARGASSVLTGNSGSSSPHVSGDGGAEGPAEGGAPSRSAPGSSEDAVTPQRRVCAVAAIGDSLTDARSGGGKFLETLRQRCPESRFDNYGKGGDMVNQMRRRFLRDVLGSHGVGDKPALTHVIVFGGVNDLYSDKTAFRTVPKIQADLSTMYAEARQRGARVVAMTVAPWGGFTRYYTEARGETTRQLNEWIRGRKEAGEVDQVVDAFALLSCGKAERLCPEYTPPFMDGLHFGTKGHEVLGQALYEAAFSECR</sequence>
<evidence type="ECO:0000313" key="3">
    <source>
        <dbReference type="EMBL" id="AKT39501.1"/>
    </source>
</evidence>
<feature type="compositionally biased region" description="Low complexity" evidence="1">
    <location>
        <begin position="67"/>
        <end position="78"/>
    </location>
</feature>